<reference evidence="6" key="1">
    <citation type="submission" date="2021-01" db="EMBL/GenBank/DDBJ databases">
        <authorList>
            <consortium name="Genoscope - CEA"/>
            <person name="William W."/>
        </authorList>
    </citation>
    <scope>NUCLEOTIDE SEQUENCE</scope>
</reference>
<dbReference type="InterPro" id="IPR000719">
    <property type="entry name" value="Prot_kinase_dom"/>
</dbReference>
<evidence type="ECO:0000313" key="6">
    <source>
        <dbReference type="EMBL" id="CAD8196178.1"/>
    </source>
</evidence>
<dbReference type="InterPro" id="IPR008271">
    <property type="entry name" value="Ser/Thr_kinase_AS"/>
</dbReference>
<dbReference type="GO" id="GO:0000045">
    <property type="term" value="P:autophagosome assembly"/>
    <property type="evidence" value="ECO:0007669"/>
    <property type="project" value="TreeGrafter"/>
</dbReference>
<dbReference type="GO" id="GO:0005776">
    <property type="term" value="C:autophagosome"/>
    <property type="evidence" value="ECO:0007669"/>
    <property type="project" value="TreeGrafter"/>
</dbReference>
<dbReference type="GO" id="GO:0005524">
    <property type="term" value="F:ATP binding"/>
    <property type="evidence" value="ECO:0007669"/>
    <property type="project" value="UniProtKB-KW"/>
</dbReference>
<dbReference type="SMART" id="SM00220">
    <property type="entry name" value="S_TKc"/>
    <property type="match status" value="1"/>
</dbReference>
<dbReference type="PROSITE" id="PS00108">
    <property type="entry name" value="PROTEIN_KINASE_ST"/>
    <property type="match status" value="1"/>
</dbReference>
<dbReference type="PANTHER" id="PTHR24348">
    <property type="entry name" value="SERINE/THREONINE-PROTEIN KINASE UNC-51-RELATED"/>
    <property type="match status" value="1"/>
</dbReference>
<dbReference type="OrthoDB" id="5337378at2759"/>
<dbReference type="GO" id="GO:0000407">
    <property type="term" value="C:phagophore assembly site"/>
    <property type="evidence" value="ECO:0007669"/>
    <property type="project" value="TreeGrafter"/>
</dbReference>
<keyword evidence="1" id="KW-0808">Transferase</keyword>
<dbReference type="EMBL" id="CAJJDP010000111">
    <property type="protein sequence ID" value="CAD8196178.1"/>
    <property type="molecule type" value="Genomic_DNA"/>
</dbReference>
<evidence type="ECO:0000256" key="4">
    <source>
        <dbReference type="ARBA" id="ARBA00022840"/>
    </source>
</evidence>
<keyword evidence="7" id="KW-1185">Reference proteome</keyword>
<evidence type="ECO:0000259" key="5">
    <source>
        <dbReference type="PROSITE" id="PS50011"/>
    </source>
</evidence>
<evidence type="ECO:0000313" key="7">
    <source>
        <dbReference type="Proteomes" id="UP000683925"/>
    </source>
</evidence>
<dbReference type="AlphaFoldDB" id="A0A8S1X1H2"/>
<accession>A0A8S1X1H2</accession>
<dbReference type="GO" id="GO:0005829">
    <property type="term" value="C:cytosol"/>
    <property type="evidence" value="ECO:0007669"/>
    <property type="project" value="TreeGrafter"/>
</dbReference>
<dbReference type="GO" id="GO:0004674">
    <property type="term" value="F:protein serine/threonine kinase activity"/>
    <property type="evidence" value="ECO:0007669"/>
    <property type="project" value="InterPro"/>
</dbReference>
<evidence type="ECO:0000256" key="3">
    <source>
        <dbReference type="ARBA" id="ARBA00022777"/>
    </source>
</evidence>
<protein>
    <recommendedName>
        <fullName evidence="5">Protein kinase domain-containing protein</fullName>
    </recommendedName>
</protein>
<proteinExistence type="predicted"/>
<evidence type="ECO:0000256" key="1">
    <source>
        <dbReference type="ARBA" id="ARBA00022679"/>
    </source>
</evidence>
<keyword evidence="4" id="KW-0067">ATP-binding</keyword>
<keyword evidence="3" id="KW-0418">Kinase</keyword>
<dbReference type="GO" id="GO:0016020">
    <property type="term" value="C:membrane"/>
    <property type="evidence" value="ECO:0007669"/>
    <property type="project" value="TreeGrafter"/>
</dbReference>
<gene>
    <name evidence="6" type="ORF">POCTA_138.1.T1110036</name>
</gene>
<dbReference type="InterPro" id="IPR045269">
    <property type="entry name" value="Atg1-like"/>
</dbReference>
<organism evidence="6 7">
    <name type="scientific">Paramecium octaurelia</name>
    <dbReference type="NCBI Taxonomy" id="43137"/>
    <lineage>
        <taxon>Eukaryota</taxon>
        <taxon>Sar</taxon>
        <taxon>Alveolata</taxon>
        <taxon>Ciliophora</taxon>
        <taxon>Intramacronucleata</taxon>
        <taxon>Oligohymenophorea</taxon>
        <taxon>Peniculida</taxon>
        <taxon>Parameciidae</taxon>
        <taxon>Paramecium</taxon>
    </lineage>
</organism>
<evidence type="ECO:0000256" key="2">
    <source>
        <dbReference type="ARBA" id="ARBA00022741"/>
    </source>
</evidence>
<dbReference type="CDD" id="cd00180">
    <property type="entry name" value="PKc"/>
    <property type="match status" value="1"/>
</dbReference>
<dbReference type="Proteomes" id="UP000683925">
    <property type="component" value="Unassembled WGS sequence"/>
</dbReference>
<comment type="caution">
    <text evidence="6">The sequence shown here is derived from an EMBL/GenBank/DDBJ whole genome shotgun (WGS) entry which is preliminary data.</text>
</comment>
<dbReference type="OMA" id="NIDESMM"/>
<dbReference type="GO" id="GO:0010506">
    <property type="term" value="P:regulation of autophagy"/>
    <property type="evidence" value="ECO:0007669"/>
    <property type="project" value="InterPro"/>
</dbReference>
<dbReference type="PANTHER" id="PTHR24348:SF22">
    <property type="entry name" value="NON-SPECIFIC SERINE_THREONINE PROTEIN KINASE"/>
    <property type="match status" value="1"/>
</dbReference>
<feature type="domain" description="Protein kinase" evidence="5">
    <location>
        <begin position="11"/>
        <end position="287"/>
    </location>
</feature>
<sequence>MDYYCFYDYVIMPEKIIGKGQFGIVVECYHKFKYKDIQLCAKIVPNNTNIDESMMKEIQILKKIKQIKNPHLIIVYDIFEAQNKFFIIMERCQGGELKNIIEEKKKMNQKLKAIQILDFVYQFIDGYQILYDNKIMHRDIKPQNIFVDQNLQYKIGDLGAGRILEDVKAKGDYTKIGSPIYSSPQILSLQPFSSQTDIYSFGMVIYHLTYLEFPFRPVMQELQRFILGLQKQRYTLNNLPIPCEGTQREKDEIQLLIENMLVHDENQRISWEQLFERIRKEVVYEQFRSKYVDEQMTNTRIDLEKKYQNKLIKEAKQREEATKLYQHQANSSIKLNSLIPQSNQERKRSPLSQFLRLQYCKAIIIDNALVTFQGLILKAQFQIPILEYFLLLSSIQGYYCNLLKNIDAIHQGDYNKISEHIKEQKDIEHQNLQALREFQQFKTEDDVRIAEYCQQLYAQLSDGWTKVASQTISKINEQKIRFQTLCEMRDLLLNQQNFVNYYKYWEFIRKFYNSYLQKRILELMFQELSLMEDQLLLFLVYMQELYLMEEKYKQLEFFKENKIMIIPKQTYTRDEAIKYLEGKRNEFLQQQQQQFNQNSYY</sequence>
<name>A0A8S1X1H2_PAROT</name>
<dbReference type="PROSITE" id="PS50011">
    <property type="entry name" value="PROTEIN_KINASE_DOM"/>
    <property type="match status" value="1"/>
</dbReference>
<dbReference type="FunFam" id="1.10.510.10:FF:001794">
    <property type="entry name" value="Uncharacterized protein"/>
    <property type="match status" value="1"/>
</dbReference>
<keyword evidence="2" id="KW-0547">Nucleotide-binding</keyword>
<dbReference type="Pfam" id="PF00069">
    <property type="entry name" value="Pkinase"/>
    <property type="match status" value="1"/>
</dbReference>